<dbReference type="Pfam" id="PF03333">
    <property type="entry name" value="PapB"/>
    <property type="match status" value="1"/>
</dbReference>
<dbReference type="Proteomes" id="UP001477278">
    <property type="component" value="Unassembled WGS sequence"/>
</dbReference>
<organism evidence="3 4">
    <name type="scientific">Shewanella vesiculosa</name>
    <dbReference type="NCBI Taxonomy" id="518738"/>
    <lineage>
        <taxon>Bacteria</taxon>
        <taxon>Pseudomonadati</taxon>
        <taxon>Pseudomonadota</taxon>
        <taxon>Gammaproteobacteria</taxon>
        <taxon>Alteromonadales</taxon>
        <taxon>Shewanellaceae</taxon>
        <taxon>Shewanella</taxon>
    </lineage>
</organism>
<protein>
    <submittedName>
        <fullName evidence="3">PapB/FocB family fimbrial expression transcriptional regulator</fullName>
    </submittedName>
</protein>
<dbReference type="InterPro" id="IPR053721">
    <property type="entry name" value="Fimbrial_Adhesin_Reg"/>
</dbReference>
<proteinExistence type="predicted"/>
<dbReference type="Gene3D" id="1.10.10.2690">
    <property type="match status" value="1"/>
</dbReference>
<name>A0ABV0FT97_9GAMM</name>
<evidence type="ECO:0000256" key="2">
    <source>
        <dbReference type="ARBA" id="ARBA00023163"/>
    </source>
</evidence>
<evidence type="ECO:0000313" key="3">
    <source>
        <dbReference type="EMBL" id="MEO3684059.1"/>
    </source>
</evidence>
<evidence type="ECO:0000313" key="4">
    <source>
        <dbReference type="Proteomes" id="UP001477278"/>
    </source>
</evidence>
<gene>
    <name evidence="3" type="ORF">ABHN84_17445</name>
</gene>
<dbReference type="InterPro" id="IPR004356">
    <property type="entry name" value="Adhesin_operon_reg_prot"/>
</dbReference>
<sequence length="87" mass="9715">MKYLIQGGESAERLQLLLQLTNIESPDVVAASQDHFVAGHKDTVAAIRNNVKKSNLSRAIARLEQVAFTVEQIKELDWQKLKSNKVA</sequence>
<dbReference type="EMBL" id="JBDPZN010000008">
    <property type="protein sequence ID" value="MEO3684059.1"/>
    <property type="molecule type" value="Genomic_DNA"/>
</dbReference>
<keyword evidence="1" id="KW-0805">Transcription regulation</keyword>
<evidence type="ECO:0000256" key="1">
    <source>
        <dbReference type="ARBA" id="ARBA00023015"/>
    </source>
</evidence>
<dbReference type="RefSeq" id="WP_347690754.1">
    <property type="nucleotide sequence ID" value="NZ_JBDPZN010000008.1"/>
</dbReference>
<keyword evidence="2" id="KW-0804">Transcription</keyword>
<keyword evidence="4" id="KW-1185">Reference proteome</keyword>
<comment type="caution">
    <text evidence="3">The sequence shown here is derived from an EMBL/GenBank/DDBJ whole genome shotgun (WGS) entry which is preliminary data.</text>
</comment>
<reference evidence="3 4" key="1">
    <citation type="submission" date="2024-05" db="EMBL/GenBank/DDBJ databases">
        <title>Genome sequencing of Marine Estuary Bacteria, Shewanella vesiculosa and S. baltica, and Pseudomonas syringae.</title>
        <authorList>
            <person name="Gurung A."/>
            <person name="Maclea K.S."/>
        </authorList>
    </citation>
    <scope>NUCLEOTIDE SEQUENCE [LARGE SCALE GENOMIC DNA]</scope>
    <source>
        <strain evidence="3 4">1A</strain>
    </source>
</reference>
<accession>A0ABV0FT97</accession>